<feature type="region of interest" description="Disordered" evidence="1">
    <location>
        <begin position="357"/>
        <end position="416"/>
    </location>
</feature>
<feature type="region of interest" description="Disordered" evidence="1">
    <location>
        <begin position="1333"/>
        <end position="1364"/>
    </location>
</feature>
<feature type="compositionally biased region" description="Polar residues" evidence="1">
    <location>
        <begin position="641"/>
        <end position="663"/>
    </location>
</feature>
<feature type="compositionally biased region" description="Basic and acidic residues" evidence="1">
    <location>
        <begin position="984"/>
        <end position="994"/>
    </location>
</feature>
<feature type="compositionally biased region" description="Basic and acidic residues" evidence="1">
    <location>
        <begin position="1153"/>
        <end position="1163"/>
    </location>
</feature>
<feature type="compositionally biased region" description="Polar residues" evidence="1">
    <location>
        <begin position="1164"/>
        <end position="1177"/>
    </location>
</feature>
<keyword evidence="3" id="KW-1185">Reference proteome</keyword>
<evidence type="ECO:0000313" key="2">
    <source>
        <dbReference type="EMBL" id="KAG0268507.1"/>
    </source>
</evidence>
<dbReference type="EMBL" id="JAAAIL010001517">
    <property type="protein sequence ID" value="KAG0268507.1"/>
    <property type="molecule type" value="Genomic_DNA"/>
</dbReference>
<feature type="compositionally biased region" description="Low complexity" evidence="1">
    <location>
        <begin position="1197"/>
        <end position="1209"/>
    </location>
</feature>
<feature type="region of interest" description="Disordered" evidence="1">
    <location>
        <begin position="641"/>
        <end position="700"/>
    </location>
</feature>
<feature type="region of interest" description="Disordered" evidence="1">
    <location>
        <begin position="580"/>
        <end position="610"/>
    </location>
</feature>
<evidence type="ECO:0000256" key="1">
    <source>
        <dbReference type="SAM" id="MobiDB-lite"/>
    </source>
</evidence>
<proteinExistence type="predicted"/>
<reference evidence="2" key="1">
    <citation type="journal article" date="2020" name="Fungal Divers.">
        <title>Resolving the Mortierellaceae phylogeny through synthesis of multi-gene phylogenetics and phylogenomics.</title>
        <authorList>
            <person name="Vandepol N."/>
            <person name="Liber J."/>
            <person name="Desiro A."/>
            <person name="Na H."/>
            <person name="Kennedy M."/>
            <person name="Barry K."/>
            <person name="Grigoriev I.V."/>
            <person name="Miller A.N."/>
            <person name="O'Donnell K."/>
            <person name="Stajich J.E."/>
            <person name="Bonito G."/>
        </authorList>
    </citation>
    <scope>NUCLEOTIDE SEQUENCE</scope>
    <source>
        <strain evidence="2">NRRL 28262</strain>
    </source>
</reference>
<feature type="region of interest" description="Disordered" evidence="1">
    <location>
        <begin position="1112"/>
        <end position="1271"/>
    </location>
</feature>
<feature type="compositionally biased region" description="Low complexity" evidence="1">
    <location>
        <begin position="1333"/>
        <end position="1358"/>
    </location>
</feature>
<feature type="compositionally biased region" description="Polar residues" evidence="1">
    <location>
        <begin position="1112"/>
        <end position="1126"/>
    </location>
</feature>
<feature type="compositionally biased region" description="Polar residues" evidence="1">
    <location>
        <begin position="358"/>
        <end position="372"/>
    </location>
</feature>
<organism evidence="2 3">
    <name type="scientific">Linnemannia exigua</name>
    <dbReference type="NCBI Taxonomy" id="604196"/>
    <lineage>
        <taxon>Eukaryota</taxon>
        <taxon>Fungi</taxon>
        <taxon>Fungi incertae sedis</taxon>
        <taxon>Mucoromycota</taxon>
        <taxon>Mortierellomycotina</taxon>
        <taxon>Mortierellomycetes</taxon>
        <taxon>Mortierellales</taxon>
        <taxon>Mortierellaceae</taxon>
        <taxon>Linnemannia</taxon>
    </lineage>
</organism>
<feature type="compositionally biased region" description="Polar residues" evidence="1">
    <location>
        <begin position="395"/>
        <end position="407"/>
    </location>
</feature>
<feature type="compositionally biased region" description="Polar residues" evidence="1">
    <location>
        <begin position="600"/>
        <end position="610"/>
    </location>
</feature>
<name>A0AAD4D7M2_9FUNG</name>
<gene>
    <name evidence="2" type="ORF">BGZ95_002437</name>
</gene>
<feature type="compositionally biased region" description="Polar residues" evidence="1">
    <location>
        <begin position="583"/>
        <end position="592"/>
    </location>
</feature>
<feature type="region of interest" description="Disordered" evidence="1">
    <location>
        <begin position="454"/>
        <end position="520"/>
    </location>
</feature>
<feature type="compositionally biased region" description="Low complexity" evidence="1">
    <location>
        <begin position="1227"/>
        <end position="1257"/>
    </location>
</feature>
<feature type="compositionally biased region" description="Polar residues" evidence="1">
    <location>
        <begin position="303"/>
        <end position="319"/>
    </location>
</feature>
<protein>
    <submittedName>
        <fullName evidence="2">Uncharacterized protein</fullName>
    </submittedName>
</protein>
<feature type="compositionally biased region" description="Polar residues" evidence="1">
    <location>
        <begin position="1215"/>
        <end position="1224"/>
    </location>
</feature>
<feature type="region of interest" description="Disordered" evidence="1">
    <location>
        <begin position="974"/>
        <end position="1013"/>
    </location>
</feature>
<dbReference type="Proteomes" id="UP001194580">
    <property type="component" value="Unassembled WGS sequence"/>
</dbReference>
<comment type="caution">
    <text evidence="2">The sequence shown here is derived from an EMBL/GenBank/DDBJ whole genome shotgun (WGS) entry which is preliminary data.</text>
</comment>
<evidence type="ECO:0000313" key="3">
    <source>
        <dbReference type="Proteomes" id="UP001194580"/>
    </source>
</evidence>
<accession>A0AAD4D7M2</accession>
<sequence>MSSSAHLLAVPSGDEPLEFTKTAPLLDPKIPFFKYLDMLATISKDALTLRHQAYEIFLALNPHLSYASVTITNEDSIHPIKLNKKAEILLKSSMILIQRYCLILQVSLPKLPSFRRRTHSNTLKAYEVKAVGYRDDLTEYQDEGALVHLQACFLRSKASAQRDMTKPESLQHTTTIALPADRECVAEATTTTKSASAKSTEQVPEPSNNPSVAPPVVVEENPSRVWAMDQTSAPDVVASANLTSSALADAPIRRSRSVVIKDKLCEAKEQASVPDVLTETGSASFTPVDAPSRRTSRRKRQSAEAQVNVDVSYSTTDTATEAEVDPLGSTPLTESALRRWEKEIRRLREVSVMMEEQIGQSSRTHPNNNPKSTAPEVPSFTPSTPSRLTPAAVSRSFNSAPDISPANTAAVEPIKRDKTTTVAPTVILTVPTPPAISPSTLPNPLVTRAIFTPAPPRETKSTTKRMSPSTGAIRGSGVVRNLIRQYETPSSSSSTSSKGDRPDIVVNRKNTSTGAEKAAGASVVVSTKTSSKIGRAASTTSTTIDIKPKATEMVAPAPNPFWCPRKGASPNLGDKQNPPAHILSSTAKTSPVKTCPVQEPASSGSHSMSKARSAIAKTALVSDTLHNSPVSQLWDQSYNTISGETSSTPHSFARNNNSNCRPSTTTSTQTARTKDGKRASHSYADGSTKAPTLSAPSHSRFDPLISSSLSSRLVDRGLSAQGIATVSTNCSFAIRSRSKASIAEQASLEASVQGSQSQPRPSLSASSHWNNPPPLLSQLRTISSSSVNTISSSSSVATVFRDRAKIKPVVALGSSIFAPLNAPLENSPAAAVTEVNLSNQSSPKSICSKALSSDESIRSWRLSIPPIVTAVQRSHCHDSIAKQSQQANSTKPLVHEDVAFDWKSEVDGDGDDENDDGESHVDLIRIPTMSSVRSSTTISTSRTLSFSALSPLGSGRFKTHQRAKLSNVLVQETKTEEDTNVEIQDTKETREVRREGKKKSSHVPESDESDPEAANLQYLEVPPARGTLAWLDMRAQEQKQEEKQRLLIENEGAYGSGYDTEDSTETTPLVRARYCGKYSTLNVTGSGMHTQQPAGKLSRLYVRQIHFEEQLSSPVREQSQVFQSMQGDEKQELDETSSFFPRGRIPSFTQPFKPEHQHTENHTHFSSSSGIRQNNPRSLRHYAPTISSSSTCTVHQPAPSHSVSPASSAFKTLRATPSISSTRTHSVKSFTTGSTTTLKTPKFYPSSTGITSTASASNRSSFPSPDQTDDGVVTAATSILTNMRRIHAREATLLGSMSEPVLGSQSRQMNVQAAAATLVRNGSSPSHAACYAQQQQQLQQRQQQQQQNQQERGLQQRYQHYRNY</sequence>
<feature type="compositionally biased region" description="Polar residues" evidence="1">
    <location>
        <begin position="1185"/>
        <end position="1194"/>
    </location>
</feature>
<feature type="region of interest" description="Disordered" evidence="1">
    <location>
        <begin position="281"/>
        <end position="330"/>
    </location>
</feature>
<feature type="region of interest" description="Disordered" evidence="1">
    <location>
        <begin position="187"/>
        <end position="216"/>
    </location>
</feature>
<feature type="region of interest" description="Disordered" evidence="1">
    <location>
        <begin position="750"/>
        <end position="770"/>
    </location>
</feature>